<dbReference type="PROSITE" id="PS50883">
    <property type="entry name" value="EAL"/>
    <property type="match status" value="1"/>
</dbReference>
<feature type="domain" description="PAC" evidence="2">
    <location>
        <begin position="198"/>
        <end position="249"/>
    </location>
</feature>
<dbReference type="InterPro" id="IPR035965">
    <property type="entry name" value="PAS-like_dom_sf"/>
</dbReference>
<feature type="domain" description="PAS" evidence="1">
    <location>
        <begin position="143"/>
        <end position="194"/>
    </location>
</feature>
<dbReference type="Pfam" id="PF00990">
    <property type="entry name" value="GGDEF"/>
    <property type="match status" value="1"/>
</dbReference>
<dbReference type="CDD" id="cd01949">
    <property type="entry name" value="GGDEF"/>
    <property type="match status" value="1"/>
</dbReference>
<dbReference type="InterPro" id="IPR029787">
    <property type="entry name" value="Nucleotide_cyclase"/>
</dbReference>
<dbReference type="InterPro" id="IPR000160">
    <property type="entry name" value="GGDEF_dom"/>
</dbReference>
<keyword evidence="6" id="KW-1185">Reference proteome</keyword>
<dbReference type="SMART" id="SM00086">
    <property type="entry name" value="PAC"/>
    <property type="match status" value="2"/>
</dbReference>
<evidence type="ECO:0000259" key="1">
    <source>
        <dbReference type="PROSITE" id="PS50112"/>
    </source>
</evidence>
<feature type="domain" description="GGDEF" evidence="4">
    <location>
        <begin position="403"/>
        <end position="536"/>
    </location>
</feature>
<dbReference type="InterPro" id="IPR013656">
    <property type="entry name" value="PAS_4"/>
</dbReference>
<gene>
    <name evidence="5" type="ORF">GH723_08395</name>
</gene>
<dbReference type="Gene3D" id="3.20.20.450">
    <property type="entry name" value="EAL domain"/>
    <property type="match status" value="1"/>
</dbReference>
<dbReference type="SMART" id="SM00267">
    <property type="entry name" value="GGDEF"/>
    <property type="match status" value="1"/>
</dbReference>
<dbReference type="InterPro" id="IPR001633">
    <property type="entry name" value="EAL_dom"/>
</dbReference>
<sequence>MDTGEPLSKPAAYRAAFEALVEQQPSALVSAVSQEGIFLPLPAGVQIDRTRVLHARSALDLVVAEDRQVVIDGWFRVREAGGARIVVHLASAPEETAQMHFFDLQSELGAFFVVLIPPAGVDGNVRPDQAEGLTSRVTWTKKSDNALFVEIDPGLEKILGWAPADLVGERALNYIHPDDEELAIDNWMTMLAAGGDGQRVRLRHLHKNGDYVWVEIANRNLLDDPDDPHVIAQMIDISDEMQMYEALREREQLLHRLAEALPSGLLHVRADGEVVYTNERLHEIVGVPRVARFEDQVRTVARDDWPRLEVAFARAMEGIDADLEVQLRLPGVADARLCHLSIRSLTEADGTVTAAIVSVSDVTEAALLREELRERAMFDSLTRCHNRAAAMQILEESLATPGDRLAVVFIDLDRFKAINDELGHAAGDELLVVAADRLRSVVRGDDVVGRIGGDEFLVVCPKVSGAEEAIDIAERVAAVMRREVELHVGQIDMRASVGVAWTTSDVVNADDLVARADAAMYESKRRGVGRPVAFAPALRRSDSIKLDDERALHHALERGDLVVHFQPIVRLDSGAPIGFESLVRWSRGSYGVAASEFIEMAEETGLIHELGTRVRTELVRNATEFRQRAGDAALWFANVSTQELQMPGIVDSVTETIDALGLPRESFVVEFRCNVEGEALDVVTRSLCDLAEAGLGLALDDFGTGAASPDLLRAVPLSWVKLASSFTTDVVDDPATARIVESLLGLSAQLAVTSIVKGVETEAQRSLLVDLGADLGQGHLFAAAAPLSTLLRMP</sequence>
<dbReference type="PROSITE" id="PS50887">
    <property type="entry name" value="GGDEF"/>
    <property type="match status" value="1"/>
</dbReference>
<dbReference type="InterPro" id="IPR043128">
    <property type="entry name" value="Rev_trsase/Diguanyl_cyclase"/>
</dbReference>
<evidence type="ECO:0000313" key="5">
    <source>
        <dbReference type="EMBL" id="QGG95117.1"/>
    </source>
</evidence>
<dbReference type="NCBIfam" id="TIGR00254">
    <property type="entry name" value="GGDEF"/>
    <property type="match status" value="1"/>
</dbReference>
<dbReference type="Gene3D" id="3.30.70.270">
    <property type="match status" value="1"/>
</dbReference>
<dbReference type="SMART" id="SM00052">
    <property type="entry name" value="EAL"/>
    <property type="match status" value="1"/>
</dbReference>
<dbReference type="InterPro" id="IPR001610">
    <property type="entry name" value="PAC"/>
</dbReference>
<dbReference type="InterPro" id="IPR000014">
    <property type="entry name" value="PAS"/>
</dbReference>
<dbReference type="SUPFAM" id="SSF141868">
    <property type="entry name" value="EAL domain-like"/>
    <property type="match status" value="1"/>
</dbReference>
<name>A0A5Q2RM03_9ACTN</name>
<dbReference type="RefSeq" id="WP_153759225.1">
    <property type="nucleotide sequence ID" value="NZ_CP045851.1"/>
</dbReference>
<protein>
    <submittedName>
        <fullName evidence="5">EAL domain-containing protein</fullName>
    </submittedName>
</protein>
<dbReference type="SUPFAM" id="SSF55073">
    <property type="entry name" value="Nucleotide cyclase"/>
    <property type="match status" value="1"/>
</dbReference>
<dbReference type="InterPro" id="IPR052155">
    <property type="entry name" value="Biofilm_reg_signaling"/>
</dbReference>
<evidence type="ECO:0000259" key="3">
    <source>
        <dbReference type="PROSITE" id="PS50883"/>
    </source>
</evidence>
<dbReference type="KEGG" id="atq:GH723_08395"/>
<dbReference type="SUPFAM" id="SSF55785">
    <property type="entry name" value="PYP-like sensor domain (PAS domain)"/>
    <property type="match status" value="2"/>
</dbReference>
<dbReference type="InterPro" id="IPR013655">
    <property type="entry name" value="PAS_fold_3"/>
</dbReference>
<dbReference type="InterPro" id="IPR000700">
    <property type="entry name" value="PAS-assoc_C"/>
</dbReference>
<dbReference type="InterPro" id="IPR035919">
    <property type="entry name" value="EAL_sf"/>
</dbReference>
<feature type="domain" description="PAS" evidence="1">
    <location>
        <begin position="250"/>
        <end position="286"/>
    </location>
</feature>
<accession>A0A5Q2RM03</accession>
<dbReference type="CDD" id="cd00130">
    <property type="entry name" value="PAS"/>
    <property type="match status" value="1"/>
</dbReference>
<dbReference type="EMBL" id="CP045851">
    <property type="protein sequence ID" value="QGG95117.1"/>
    <property type="molecule type" value="Genomic_DNA"/>
</dbReference>
<evidence type="ECO:0000313" key="6">
    <source>
        <dbReference type="Proteomes" id="UP000334019"/>
    </source>
</evidence>
<dbReference type="Gene3D" id="3.30.450.20">
    <property type="entry name" value="PAS domain"/>
    <property type="match status" value="2"/>
</dbReference>
<feature type="domain" description="EAL" evidence="3">
    <location>
        <begin position="545"/>
        <end position="794"/>
    </location>
</feature>
<reference evidence="5 6" key="1">
    <citation type="submission" date="2019-11" db="EMBL/GenBank/DDBJ databases">
        <authorList>
            <person name="He Y."/>
        </authorList>
    </citation>
    <scope>NUCLEOTIDE SEQUENCE [LARGE SCALE GENOMIC DNA]</scope>
    <source>
        <strain evidence="5 6">SCSIO 58843</strain>
    </source>
</reference>
<evidence type="ECO:0000259" key="4">
    <source>
        <dbReference type="PROSITE" id="PS50887"/>
    </source>
</evidence>
<dbReference type="Pfam" id="PF08448">
    <property type="entry name" value="PAS_4"/>
    <property type="match status" value="1"/>
</dbReference>
<dbReference type="Proteomes" id="UP000334019">
    <property type="component" value="Chromosome"/>
</dbReference>
<dbReference type="CDD" id="cd01948">
    <property type="entry name" value="EAL"/>
    <property type="match status" value="1"/>
</dbReference>
<dbReference type="PROSITE" id="PS50112">
    <property type="entry name" value="PAS"/>
    <property type="match status" value="2"/>
</dbReference>
<organism evidence="5 6">
    <name type="scientific">Actinomarinicola tropica</name>
    <dbReference type="NCBI Taxonomy" id="2789776"/>
    <lineage>
        <taxon>Bacteria</taxon>
        <taxon>Bacillati</taxon>
        <taxon>Actinomycetota</taxon>
        <taxon>Acidimicrobiia</taxon>
        <taxon>Acidimicrobiales</taxon>
        <taxon>Iamiaceae</taxon>
        <taxon>Actinomarinicola</taxon>
    </lineage>
</organism>
<dbReference type="PROSITE" id="PS50113">
    <property type="entry name" value="PAC"/>
    <property type="match status" value="1"/>
</dbReference>
<dbReference type="AlphaFoldDB" id="A0A5Q2RM03"/>
<dbReference type="Pfam" id="PF00563">
    <property type="entry name" value="EAL"/>
    <property type="match status" value="1"/>
</dbReference>
<dbReference type="Pfam" id="PF08447">
    <property type="entry name" value="PAS_3"/>
    <property type="match status" value="1"/>
</dbReference>
<dbReference type="SMART" id="SM00091">
    <property type="entry name" value="PAS"/>
    <property type="match status" value="2"/>
</dbReference>
<proteinExistence type="predicted"/>
<dbReference type="PANTHER" id="PTHR44757:SF2">
    <property type="entry name" value="BIOFILM ARCHITECTURE MAINTENANCE PROTEIN MBAA"/>
    <property type="match status" value="1"/>
</dbReference>
<dbReference type="PANTHER" id="PTHR44757">
    <property type="entry name" value="DIGUANYLATE CYCLASE DGCP"/>
    <property type="match status" value="1"/>
</dbReference>
<dbReference type="NCBIfam" id="TIGR00229">
    <property type="entry name" value="sensory_box"/>
    <property type="match status" value="1"/>
</dbReference>
<evidence type="ECO:0000259" key="2">
    <source>
        <dbReference type="PROSITE" id="PS50113"/>
    </source>
</evidence>